<sequence>MVANAYFPSLVSFFGVLYLAVFSFEGGLLMVYFLYPTLYSRLSISSTECGGQIVIISKQIRIGGRAAGEDSFLVHFFSRND</sequence>
<name>A0A2T6ZCP7_TUBBO</name>
<gene>
    <name evidence="2" type="ORF">B9Z19DRAFT_554840</name>
</gene>
<keyword evidence="1" id="KW-1133">Transmembrane helix</keyword>
<feature type="transmembrane region" description="Helical" evidence="1">
    <location>
        <begin position="12"/>
        <end position="35"/>
    </location>
</feature>
<evidence type="ECO:0000313" key="3">
    <source>
        <dbReference type="Proteomes" id="UP000244722"/>
    </source>
</evidence>
<proteinExistence type="predicted"/>
<dbReference type="AlphaFoldDB" id="A0A2T6ZCP7"/>
<organism evidence="2 3">
    <name type="scientific">Tuber borchii</name>
    <name type="common">White truffle</name>
    <dbReference type="NCBI Taxonomy" id="42251"/>
    <lineage>
        <taxon>Eukaryota</taxon>
        <taxon>Fungi</taxon>
        <taxon>Dikarya</taxon>
        <taxon>Ascomycota</taxon>
        <taxon>Pezizomycotina</taxon>
        <taxon>Pezizomycetes</taxon>
        <taxon>Pezizales</taxon>
        <taxon>Tuberaceae</taxon>
        <taxon>Tuber</taxon>
    </lineage>
</organism>
<reference evidence="2 3" key="1">
    <citation type="submission" date="2017-04" db="EMBL/GenBank/DDBJ databases">
        <title>Draft genome sequence of Tuber borchii Vittad., a whitish edible truffle.</title>
        <authorList>
            <consortium name="DOE Joint Genome Institute"/>
            <person name="Murat C."/>
            <person name="Kuo A."/>
            <person name="Barry K.W."/>
            <person name="Clum A."/>
            <person name="Dockter R.B."/>
            <person name="Fauchery L."/>
            <person name="Iotti M."/>
            <person name="Kohler A."/>
            <person name="Labutti K."/>
            <person name="Lindquist E.A."/>
            <person name="Lipzen A."/>
            <person name="Ohm R.A."/>
            <person name="Wang M."/>
            <person name="Grigoriev I.V."/>
            <person name="Zambonelli A."/>
            <person name="Martin F.M."/>
        </authorList>
    </citation>
    <scope>NUCLEOTIDE SEQUENCE [LARGE SCALE GENOMIC DNA]</scope>
    <source>
        <strain evidence="2 3">Tbo3840</strain>
    </source>
</reference>
<keyword evidence="3" id="KW-1185">Reference proteome</keyword>
<dbReference type="EMBL" id="NESQ01000394">
    <property type="protein sequence ID" value="PUU73271.1"/>
    <property type="molecule type" value="Genomic_DNA"/>
</dbReference>
<dbReference type="Proteomes" id="UP000244722">
    <property type="component" value="Unassembled WGS sequence"/>
</dbReference>
<keyword evidence="1" id="KW-0472">Membrane</keyword>
<keyword evidence="1" id="KW-0812">Transmembrane</keyword>
<evidence type="ECO:0000256" key="1">
    <source>
        <dbReference type="SAM" id="Phobius"/>
    </source>
</evidence>
<accession>A0A2T6ZCP7</accession>
<evidence type="ECO:0000313" key="2">
    <source>
        <dbReference type="EMBL" id="PUU73271.1"/>
    </source>
</evidence>
<protein>
    <submittedName>
        <fullName evidence="2">Uncharacterized protein</fullName>
    </submittedName>
</protein>
<comment type="caution">
    <text evidence="2">The sequence shown here is derived from an EMBL/GenBank/DDBJ whole genome shotgun (WGS) entry which is preliminary data.</text>
</comment>